<evidence type="ECO:0000256" key="1">
    <source>
        <dbReference type="SAM" id="SignalP"/>
    </source>
</evidence>
<organism evidence="3 4">
    <name type="scientific">Ditylenchus destructor</name>
    <dbReference type="NCBI Taxonomy" id="166010"/>
    <lineage>
        <taxon>Eukaryota</taxon>
        <taxon>Metazoa</taxon>
        <taxon>Ecdysozoa</taxon>
        <taxon>Nematoda</taxon>
        <taxon>Chromadorea</taxon>
        <taxon>Rhabditida</taxon>
        <taxon>Tylenchina</taxon>
        <taxon>Tylenchomorpha</taxon>
        <taxon>Sphaerularioidea</taxon>
        <taxon>Anguinidae</taxon>
        <taxon>Anguininae</taxon>
        <taxon>Ditylenchus</taxon>
    </lineage>
</organism>
<protein>
    <recommendedName>
        <fullName evidence="2">T20D4.11-like domain-containing protein</fullName>
    </recommendedName>
</protein>
<feature type="chain" id="PRO_5042144945" description="T20D4.11-like domain-containing protein" evidence="1">
    <location>
        <begin position="20"/>
        <end position="207"/>
    </location>
</feature>
<reference evidence="3" key="1">
    <citation type="submission" date="2022-01" db="EMBL/GenBank/DDBJ databases">
        <title>Genome Sequence Resource for Two Populations of Ditylenchus destructor, the Migratory Endoparasitic Phytonematode.</title>
        <authorList>
            <person name="Zhang H."/>
            <person name="Lin R."/>
            <person name="Xie B."/>
        </authorList>
    </citation>
    <scope>NUCLEOTIDE SEQUENCE</scope>
    <source>
        <strain evidence="3">BazhouSP</strain>
    </source>
</reference>
<dbReference type="InterPro" id="IPR002542">
    <property type="entry name" value="T20D4.11-like_dom"/>
</dbReference>
<keyword evidence="4" id="KW-1185">Reference proteome</keyword>
<feature type="domain" description="T20D4.11-like" evidence="2">
    <location>
        <begin position="39"/>
        <end position="188"/>
    </location>
</feature>
<feature type="signal peptide" evidence="1">
    <location>
        <begin position="1"/>
        <end position="19"/>
    </location>
</feature>
<dbReference type="PANTHER" id="PTHR37431:SF6">
    <property type="entry name" value="PROTEIN CBG06927"/>
    <property type="match status" value="1"/>
</dbReference>
<evidence type="ECO:0000259" key="2">
    <source>
        <dbReference type="Pfam" id="PF01579"/>
    </source>
</evidence>
<dbReference type="AlphaFoldDB" id="A0AAD4R9G3"/>
<sequence length="207" mass="23068">MNILHHLLLLFCCISTAFASVSDNVISGSFSAEEEFRKCNQASEQSINKCLQPILSYANSLQKKTDAAHFSPLQGGDIFRKLCHLYDEFKSCTKSLTCNSLSLTAVDASYSLFEEHAACFAEVENEPAYTACKHAASEAMDDALKIKQENVDLYFKKLCNVMDDYLSCCRPFVKHKCGSDAWQLVSQITLDSLGVTMPMCDIHHVLI</sequence>
<accession>A0AAD4R9G3</accession>
<dbReference type="PANTHER" id="PTHR37431">
    <property type="entry name" value="PROTEIN CBG06927"/>
    <property type="match status" value="1"/>
</dbReference>
<dbReference type="EMBL" id="JAKKPZ010000007">
    <property type="protein sequence ID" value="KAI1718782.1"/>
    <property type="molecule type" value="Genomic_DNA"/>
</dbReference>
<keyword evidence="1" id="KW-0732">Signal</keyword>
<evidence type="ECO:0000313" key="3">
    <source>
        <dbReference type="EMBL" id="KAI1718782.1"/>
    </source>
</evidence>
<dbReference type="Proteomes" id="UP001201812">
    <property type="component" value="Unassembled WGS sequence"/>
</dbReference>
<evidence type="ECO:0000313" key="4">
    <source>
        <dbReference type="Proteomes" id="UP001201812"/>
    </source>
</evidence>
<gene>
    <name evidence="3" type="ORF">DdX_05890</name>
</gene>
<name>A0AAD4R9G3_9BILA</name>
<proteinExistence type="predicted"/>
<dbReference type="Pfam" id="PF01579">
    <property type="entry name" value="DUF19"/>
    <property type="match status" value="1"/>
</dbReference>
<comment type="caution">
    <text evidence="3">The sequence shown here is derived from an EMBL/GenBank/DDBJ whole genome shotgun (WGS) entry which is preliminary data.</text>
</comment>